<dbReference type="AlphaFoldDB" id="A0A7Z7PS65"/>
<dbReference type="Pfam" id="PF04055">
    <property type="entry name" value="Radical_SAM"/>
    <property type="match status" value="1"/>
</dbReference>
<dbReference type="SFLD" id="SFLDG01082">
    <property type="entry name" value="B12-binding_domain_containing"/>
    <property type="match status" value="1"/>
</dbReference>
<comment type="cofactor">
    <cofactor evidence="1">
        <name>[4Fe-4S] cluster</name>
        <dbReference type="ChEBI" id="CHEBI:49883"/>
    </cofactor>
</comment>
<dbReference type="InterPro" id="IPR006638">
    <property type="entry name" value="Elp3/MiaA/NifB-like_rSAM"/>
</dbReference>
<dbReference type="Gene3D" id="3.40.50.280">
    <property type="entry name" value="Cobalamin-binding domain"/>
    <property type="match status" value="1"/>
</dbReference>
<dbReference type="PANTHER" id="PTHR43409:SF15">
    <property type="entry name" value="PUTATIVE-RELATED"/>
    <property type="match status" value="1"/>
</dbReference>
<organism evidence="8 9">
    <name type="scientific">Mesotoga infera</name>
    <dbReference type="NCBI Taxonomy" id="1236046"/>
    <lineage>
        <taxon>Bacteria</taxon>
        <taxon>Thermotogati</taxon>
        <taxon>Thermotogota</taxon>
        <taxon>Thermotogae</taxon>
        <taxon>Kosmotogales</taxon>
        <taxon>Kosmotogaceae</taxon>
        <taxon>Mesotoga</taxon>
    </lineage>
</organism>
<dbReference type="CDD" id="cd01335">
    <property type="entry name" value="Radical_SAM"/>
    <property type="match status" value="1"/>
</dbReference>
<evidence type="ECO:0000313" key="8">
    <source>
        <dbReference type="EMBL" id="SSC13511.1"/>
    </source>
</evidence>
<dbReference type="GO" id="GO:0005829">
    <property type="term" value="C:cytosol"/>
    <property type="evidence" value="ECO:0007669"/>
    <property type="project" value="TreeGrafter"/>
</dbReference>
<evidence type="ECO:0000256" key="5">
    <source>
        <dbReference type="ARBA" id="ARBA00023014"/>
    </source>
</evidence>
<keyword evidence="4" id="KW-0408">Iron</keyword>
<sequence length="453" mass="51134">MTESRKARRVLLVNPWIEDVSAYDYWLKPVGLLYISSILRDLGIEPILVDCLDRYDSDFLSSGGESQEKYFGTGKFHEVVISKPESMKHIPRKFKRFGIPEELLRRKLRSTGEVAGVFVTSMMTYWYNGAVDTIRVIREELPTARIVLGGIYATLLPDHAAANCGADFLCPGTGIAPIKKALECLGINAIPREDWFTALDPDYSHYTRLPYAVLLTSLGCPYRCTYCASGKLWKGFSKRDPVAIADSIENLTDREETEDVVFFDDAILFGDFKALLKELLKRKIVRRFHLPNGVHARLLDEEMAGLLYDNNFKTIKLGLETSDPSMQLSTGGKVTNEDFFKAAKNLANAGFTSREMSAYIMLNLPGQKVEDVERSLEMCGELGVYPSLNEFTPIPGTEQWKTLIEDGVFDEGIDPLLLDNSLLPHWWKKGMNASQVQALKEMEWKVRRSLDGK</sequence>
<evidence type="ECO:0000256" key="2">
    <source>
        <dbReference type="ARBA" id="ARBA00022691"/>
    </source>
</evidence>
<dbReference type="InterPro" id="IPR007197">
    <property type="entry name" value="rSAM"/>
</dbReference>
<accession>A0A7Z7PS65</accession>
<dbReference type="RefSeq" id="WP_169699655.1">
    <property type="nucleotide sequence ID" value="NZ_LS974202.1"/>
</dbReference>
<protein>
    <submittedName>
        <fullName evidence="8">Radical SAM domain protein</fullName>
    </submittedName>
</protein>
<evidence type="ECO:0000259" key="7">
    <source>
        <dbReference type="PROSITE" id="PS51918"/>
    </source>
</evidence>
<dbReference type="Proteomes" id="UP000250796">
    <property type="component" value="Chromosome MESINF"/>
</dbReference>
<dbReference type="PROSITE" id="PS51332">
    <property type="entry name" value="B12_BINDING"/>
    <property type="match status" value="1"/>
</dbReference>
<dbReference type="GO" id="GO:0003824">
    <property type="term" value="F:catalytic activity"/>
    <property type="evidence" value="ECO:0007669"/>
    <property type="project" value="InterPro"/>
</dbReference>
<reference evidence="8 9" key="1">
    <citation type="submission" date="2017-01" db="EMBL/GenBank/DDBJ databases">
        <authorList>
            <person name="Erauso G."/>
        </authorList>
    </citation>
    <scope>NUCLEOTIDE SEQUENCE [LARGE SCALE GENOMIC DNA]</scope>
    <source>
        <strain evidence="8">MESINF1</strain>
    </source>
</reference>
<dbReference type="GO" id="GO:0051536">
    <property type="term" value="F:iron-sulfur cluster binding"/>
    <property type="evidence" value="ECO:0007669"/>
    <property type="project" value="UniProtKB-KW"/>
</dbReference>
<keyword evidence="5" id="KW-0411">Iron-sulfur</keyword>
<dbReference type="InterPro" id="IPR006158">
    <property type="entry name" value="Cobalamin-bd"/>
</dbReference>
<dbReference type="SMART" id="SM00729">
    <property type="entry name" value="Elp3"/>
    <property type="match status" value="1"/>
</dbReference>
<keyword evidence="3" id="KW-0479">Metal-binding</keyword>
<dbReference type="GO" id="GO:0046872">
    <property type="term" value="F:metal ion binding"/>
    <property type="evidence" value="ECO:0007669"/>
    <property type="project" value="UniProtKB-KW"/>
</dbReference>
<gene>
    <name evidence="8" type="ORF">MESINF_2071</name>
</gene>
<dbReference type="SUPFAM" id="SSF102114">
    <property type="entry name" value="Radical SAM enzymes"/>
    <property type="match status" value="1"/>
</dbReference>
<dbReference type="InterPro" id="IPR051198">
    <property type="entry name" value="BchE-like"/>
</dbReference>
<dbReference type="PROSITE" id="PS51918">
    <property type="entry name" value="RADICAL_SAM"/>
    <property type="match status" value="1"/>
</dbReference>
<evidence type="ECO:0000256" key="1">
    <source>
        <dbReference type="ARBA" id="ARBA00001966"/>
    </source>
</evidence>
<dbReference type="InterPro" id="IPR058240">
    <property type="entry name" value="rSAM_sf"/>
</dbReference>
<dbReference type="EMBL" id="LS974202">
    <property type="protein sequence ID" value="SSC13511.1"/>
    <property type="molecule type" value="Genomic_DNA"/>
</dbReference>
<dbReference type="KEGG" id="minf:MESINF_2071"/>
<dbReference type="InterPro" id="IPR023404">
    <property type="entry name" value="rSAM_horseshoe"/>
</dbReference>
<feature type="domain" description="B12-binding" evidence="6">
    <location>
        <begin position="14"/>
        <end position="192"/>
    </location>
</feature>
<dbReference type="Gene3D" id="3.80.30.20">
    <property type="entry name" value="tm_1862 like domain"/>
    <property type="match status" value="1"/>
</dbReference>
<keyword evidence="2" id="KW-0949">S-adenosyl-L-methionine</keyword>
<proteinExistence type="predicted"/>
<evidence type="ECO:0000256" key="4">
    <source>
        <dbReference type="ARBA" id="ARBA00023004"/>
    </source>
</evidence>
<keyword evidence="9" id="KW-1185">Reference proteome</keyword>
<evidence type="ECO:0000313" key="9">
    <source>
        <dbReference type="Proteomes" id="UP000250796"/>
    </source>
</evidence>
<evidence type="ECO:0000256" key="3">
    <source>
        <dbReference type="ARBA" id="ARBA00022723"/>
    </source>
</evidence>
<name>A0A7Z7PS65_9BACT</name>
<evidence type="ECO:0000259" key="6">
    <source>
        <dbReference type="PROSITE" id="PS51332"/>
    </source>
</evidence>
<feature type="domain" description="Radical SAM core" evidence="7">
    <location>
        <begin position="206"/>
        <end position="429"/>
    </location>
</feature>
<dbReference type="SFLD" id="SFLDS00029">
    <property type="entry name" value="Radical_SAM"/>
    <property type="match status" value="1"/>
</dbReference>
<dbReference type="GO" id="GO:0031419">
    <property type="term" value="F:cobalamin binding"/>
    <property type="evidence" value="ECO:0007669"/>
    <property type="project" value="InterPro"/>
</dbReference>
<dbReference type="PANTHER" id="PTHR43409">
    <property type="entry name" value="ANAEROBIC MAGNESIUM-PROTOPORPHYRIN IX MONOMETHYL ESTER CYCLASE-RELATED"/>
    <property type="match status" value="1"/>
</dbReference>